<proteinExistence type="predicted"/>
<evidence type="ECO:0000313" key="2">
    <source>
        <dbReference type="Proteomes" id="UP000321570"/>
    </source>
</evidence>
<reference evidence="1 2" key="1">
    <citation type="submission" date="2019-07" db="EMBL/GenBank/DDBJ databases">
        <authorList>
            <person name="Jastrzebski P J."/>
            <person name="Paukszto L."/>
            <person name="Jastrzebski P J."/>
        </authorList>
    </citation>
    <scope>NUCLEOTIDE SEQUENCE [LARGE SCALE GENOMIC DNA]</scope>
    <source>
        <strain evidence="1 2">WMS-il1</strain>
    </source>
</reference>
<dbReference type="AlphaFoldDB" id="A0A564YRH7"/>
<gene>
    <name evidence="1" type="ORF">WMSIL1_LOCUS8902</name>
</gene>
<organism evidence="1 2">
    <name type="scientific">Hymenolepis diminuta</name>
    <name type="common">Rat tapeworm</name>
    <dbReference type="NCBI Taxonomy" id="6216"/>
    <lineage>
        <taxon>Eukaryota</taxon>
        <taxon>Metazoa</taxon>
        <taxon>Spiralia</taxon>
        <taxon>Lophotrochozoa</taxon>
        <taxon>Platyhelminthes</taxon>
        <taxon>Cestoda</taxon>
        <taxon>Eucestoda</taxon>
        <taxon>Cyclophyllidea</taxon>
        <taxon>Hymenolepididae</taxon>
        <taxon>Hymenolepis</taxon>
    </lineage>
</organism>
<dbReference type="Proteomes" id="UP000321570">
    <property type="component" value="Unassembled WGS sequence"/>
</dbReference>
<sequence length="91" mass="10203">MKIQLSLILKPYPHICSTKCLHKCLNPHNLWYSRVLMSNRNRLHLFHAQDVGISPNNVFSGSIGVNSAERLNIKGALPTGLPKILDRSLTT</sequence>
<accession>A0A564YRH7</accession>
<name>A0A564YRH7_HYMDI</name>
<protein>
    <submittedName>
        <fullName evidence="1">Uncharacterized protein</fullName>
    </submittedName>
</protein>
<evidence type="ECO:0000313" key="1">
    <source>
        <dbReference type="EMBL" id="VUZ49825.1"/>
    </source>
</evidence>
<keyword evidence="2" id="KW-1185">Reference proteome</keyword>
<dbReference type="EMBL" id="CABIJS010000333">
    <property type="protein sequence ID" value="VUZ49825.1"/>
    <property type="molecule type" value="Genomic_DNA"/>
</dbReference>